<dbReference type="SUPFAM" id="SSF160909">
    <property type="entry name" value="ATP12-like"/>
    <property type="match status" value="1"/>
</dbReference>
<feature type="region of interest" description="Disordered" evidence="6">
    <location>
        <begin position="29"/>
        <end position="63"/>
    </location>
</feature>
<reference evidence="7" key="1">
    <citation type="journal article" date="2020" name="Stud. Mycol.">
        <title>101 Dothideomycetes genomes: a test case for predicting lifestyles and emergence of pathogens.</title>
        <authorList>
            <person name="Haridas S."/>
            <person name="Albert R."/>
            <person name="Binder M."/>
            <person name="Bloem J."/>
            <person name="Labutti K."/>
            <person name="Salamov A."/>
            <person name="Andreopoulos B."/>
            <person name="Baker S."/>
            <person name="Barry K."/>
            <person name="Bills G."/>
            <person name="Bluhm B."/>
            <person name="Cannon C."/>
            <person name="Castanera R."/>
            <person name="Culley D."/>
            <person name="Daum C."/>
            <person name="Ezra D."/>
            <person name="Gonzalez J."/>
            <person name="Henrissat B."/>
            <person name="Kuo A."/>
            <person name="Liang C."/>
            <person name="Lipzen A."/>
            <person name="Lutzoni F."/>
            <person name="Magnuson J."/>
            <person name="Mondo S."/>
            <person name="Nolan M."/>
            <person name="Ohm R."/>
            <person name="Pangilinan J."/>
            <person name="Park H.-J."/>
            <person name="Ramirez L."/>
            <person name="Alfaro M."/>
            <person name="Sun H."/>
            <person name="Tritt A."/>
            <person name="Yoshinaga Y."/>
            <person name="Zwiers L.-H."/>
            <person name="Turgeon B."/>
            <person name="Goodwin S."/>
            <person name="Spatafora J."/>
            <person name="Crous P."/>
            <person name="Grigoriev I."/>
        </authorList>
    </citation>
    <scope>NUCLEOTIDE SEQUENCE</scope>
    <source>
        <strain evidence="7">CBS 121167</strain>
    </source>
</reference>
<dbReference type="Proteomes" id="UP000799438">
    <property type="component" value="Unassembled WGS sequence"/>
</dbReference>
<evidence type="ECO:0000256" key="6">
    <source>
        <dbReference type="SAM" id="MobiDB-lite"/>
    </source>
</evidence>
<dbReference type="EMBL" id="ML995498">
    <property type="protein sequence ID" value="KAF2138138.1"/>
    <property type="molecule type" value="Genomic_DNA"/>
</dbReference>
<keyword evidence="4" id="KW-0496">Mitochondrion</keyword>
<sequence>MMQPISALVRRARPASSFSAIRRCLHTSSSWSAKPIPHPAAPGPPPGPPKPAATTPEERIARKQRQAELLKKGQSIKPNPAKPASALQKRFWKDVHVKQTPEGFQVLLDSRPVRTASKGALTLPPNKHQLATAIALEWDLLVSAQQALKQHYIPLTSLTSRAIDIQTADAAGDSSIRDSIVKIMMNYLSTDTLLCWAPERSMHDAVGLEQSEDRVESLREVQKRTAEPILKFLTTKIWPGVEILPTLEPDSILPTPQPQKTRDVIRGWLAALPAWELAGLERGVLASKSLLVGARLLVEWSPEFSHLRENEQSGGRFGIQEAADASTLEVTWQTAMWGEVEDTHDVDKEDVRRQLGSVIVLVNG</sequence>
<dbReference type="AlphaFoldDB" id="A0A6A6B3F3"/>
<accession>A0A6A6B3F3</accession>
<comment type="subcellular location">
    <subcellularLocation>
        <location evidence="1">Mitochondrion</location>
    </subcellularLocation>
</comment>
<dbReference type="InterPro" id="IPR023335">
    <property type="entry name" value="ATP12_ortho_dom_sf"/>
</dbReference>
<organism evidence="7 8">
    <name type="scientific">Aplosporella prunicola CBS 121167</name>
    <dbReference type="NCBI Taxonomy" id="1176127"/>
    <lineage>
        <taxon>Eukaryota</taxon>
        <taxon>Fungi</taxon>
        <taxon>Dikarya</taxon>
        <taxon>Ascomycota</taxon>
        <taxon>Pezizomycotina</taxon>
        <taxon>Dothideomycetes</taxon>
        <taxon>Dothideomycetes incertae sedis</taxon>
        <taxon>Botryosphaeriales</taxon>
        <taxon>Aplosporellaceae</taxon>
        <taxon>Aplosporella</taxon>
    </lineage>
</organism>
<keyword evidence="3" id="KW-0809">Transit peptide</keyword>
<dbReference type="Pfam" id="PF07542">
    <property type="entry name" value="ATP12"/>
    <property type="match status" value="1"/>
</dbReference>
<feature type="compositionally biased region" description="Pro residues" evidence="6">
    <location>
        <begin position="36"/>
        <end position="51"/>
    </location>
</feature>
<evidence type="ECO:0000256" key="1">
    <source>
        <dbReference type="ARBA" id="ARBA00004173"/>
    </source>
</evidence>
<dbReference type="GeneID" id="54299943"/>
<dbReference type="RefSeq" id="XP_033393851.1">
    <property type="nucleotide sequence ID" value="XM_033542446.1"/>
</dbReference>
<gene>
    <name evidence="7" type="ORF">K452DRAFT_301498</name>
</gene>
<evidence type="ECO:0000256" key="3">
    <source>
        <dbReference type="ARBA" id="ARBA00022946"/>
    </source>
</evidence>
<dbReference type="Gene3D" id="1.10.3580.10">
    <property type="entry name" value="ATP12 ATPase"/>
    <property type="match status" value="1"/>
</dbReference>
<dbReference type="GO" id="GO:0005739">
    <property type="term" value="C:mitochondrion"/>
    <property type="evidence" value="ECO:0007669"/>
    <property type="project" value="UniProtKB-SubCell"/>
</dbReference>
<keyword evidence="8" id="KW-1185">Reference proteome</keyword>
<evidence type="ECO:0000313" key="7">
    <source>
        <dbReference type="EMBL" id="KAF2138138.1"/>
    </source>
</evidence>
<dbReference type="InterPro" id="IPR042272">
    <property type="entry name" value="ATP12_ATP_synth-F1-assembly_N"/>
</dbReference>
<evidence type="ECO:0000256" key="4">
    <source>
        <dbReference type="ARBA" id="ARBA00023128"/>
    </source>
</evidence>
<protein>
    <recommendedName>
        <fullName evidence="9">ATP synthase mitochondrial F1 complex assembly factor 2</fullName>
    </recommendedName>
</protein>
<dbReference type="OrthoDB" id="5322896at2759"/>
<dbReference type="PANTHER" id="PTHR21013">
    <property type="entry name" value="ATP SYNTHASE MITOCHONDRIAL F1 COMPLEX ASSEMBLY FACTOR 2/ATP12 PROTEIN, MITOCHONDRIAL PRECURSOR"/>
    <property type="match status" value="1"/>
</dbReference>
<proteinExistence type="inferred from homology"/>
<evidence type="ECO:0008006" key="9">
    <source>
        <dbReference type="Google" id="ProtNLM"/>
    </source>
</evidence>
<evidence type="ECO:0000256" key="5">
    <source>
        <dbReference type="ARBA" id="ARBA00023186"/>
    </source>
</evidence>
<comment type="similarity">
    <text evidence="2">Belongs to the ATP12 family.</text>
</comment>
<dbReference type="InterPro" id="IPR011419">
    <property type="entry name" value="ATP12_ATP_synth-F1-assembly"/>
</dbReference>
<dbReference type="GO" id="GO:0033615">
    <property type="term" value="P:mitochondrial proton-transporting ATP synthase complex assembly"/>
    <property type="evidence" value="ECO:0007669"/>
    <property type="project" value="TreeGrafter"/>
</dbReference>
<dbReference type="PANTHER" id="PTHR21013:SF10">
    <property type="entry name" value="ATP SYNTHASE MITOCHONDRIAL F1 COMPLEX ASSEMBLY FACTOR 2"/>
    <property type="match status" value="1"/>
</dbReference>
<evidence type="ECO:0000256" key="2">
    <source>
        <dbReference type="ARBA" id="ARBA00008231"/>
    </source>
</evidence>
<keyword evidence="5" id="KW-0143">Chaperone</keyword>
<dbReference type="Gene3D" id="3.30.2180.10">
    <property type="entry name" value="ATP12-like"/>
    <property type="match status" value="1"/>
</dbReference>
<name>A0A6A6B3F3_9PEZI</name>
<evidence type="ECO:0000313" key="8">
    <source>
        <dbReference type="Proteomes" id="UP000799438"/>
    </source>
</evidence>